<evidence type="ECO:0000313" key="8">
    <source>
        <dbReference type="EMBL" id="KAK7255850.1"/>
    </source>
</evidence>
<evidence type="ECO:0000256" key="2">
    <source>
        <dbReference type="ARBA" id="ARBA00022723"/>
    </source>
</evidence>
<dbReference type="InterPro" id="IPR050258">
    <property type="entry name" value="Leguminous_Lectin"/>
</dbReference>
<dbReference type="InterPro" id="IPR013320">
    <property type="entry name" value="ConA-like_dom_sf"/>
</dbReference>
<protein>
    <recommendedName>
        <fullName evidence="7">Legume lectin domain-containing protein</fullName>
    </recommendedName>
</protein>
<dbReference type="InterPro" id="IPR019825">
    <property type="entry name" value="Lectin_legB_Mn/Ca_BS"/>
</dbReference>
<keyword evidence="3" id="KW-0430">Lectin</keyword>
<keyword evidence="4" id="KW-0106">Calcium</keyword>
<dbReference type="PANTHER" id="PTHR32401">
    <property type="entry name" value="CONCANAVALIN A-LIKE LECTIN FAMILY PROTEIN"/>
    <property type="match status" value="1"/>
</dbReference>
<keyword evidence="9" id="KW-1185">Reference proteome</keyword>
<dbReference type="InterPro" id="IPR001220">
    <property type="entry name" value="Legume_lectin_dom"/>
</dbReference>
<dbReference type="GO" id="GO:0046872">
    <property type="term" value="F:metal ion binding"/>
    <property type="evidence" value="ECO:0007669"/>
    <property type="project" value="UniProtKB-KW"/>
</dbReference>
<keyword evidence="5" id="KW-0325">Glycoprotein</keyword>
<reference evidence="8 9" key="1">
    <citation type="submission" date="2024-01" db="EMBL/GenBank/DDBJ databases">
        <title>The genomes of 5 underutilized Papilionoideae crops provide insights into root nodulation and disease resistanc.</title>
        <authorList>
            <person name="Yuan L."/>
        </authorList>
    </citation>
    <scope>NUCLEOTIDE SEQUENCE [LARGE SCALE GENOMIC DNA]</scope>
    <source>
        <strain evidence="8">ZHUSHIDOU_FW_LH</strain>
        <tissue evidence="8">Leaf</tissue>
    </source>
</reference>
<feature type="domain" description="Legume lectin" evidence="7">
    <location>
        <begin position="14"/>
        <end position="239"/>
    </location>
</feature>
<evidence type="ECO:0000256" key="4">
    <source>
        <dbReference type="ARBA" id="ARBA00022837"/>
    </source>
</evidence>
<dbReference type="GO" id="GO:0030246">
    <property type="term" value="F:carbohydrate binding"/>
    <property type="evidence" value="ECO:0007669"/>
    <property type="project" value="UniProtKB-KW"/>
</dbReference>
<dbReference type="Proteomes" id="UP001372338">
    <property type="component" value="Unassembled WGS sequence"/>
</dbReference>
<evidence type="ECO:0000256" key="3">
    <source>
        <dbReference type="ARBA" id="ARBA00022734"/>
    </source>
</evidence>
<evidence type="ECO:0000256" key="1">
    <source>
        <dbReference type="ARBA" id="ARBA00007606"/>
    </source>
</evidence>
<keyword evidence="6" id="KW-0464">Manganese</keyword>
<dbReference type="PIRSF" id="PIRSF002690">
    <property type="entry name" value="L-type_lectin_plant"/>
    <property type="match status" value="1"/>
</dbReference>
<dbReference type="InterPro" id="IPR016363">
    <property type="entry name" value="L-lectin"/>
</dbReference>
<dbReference type="EMBL" id="JAYWIO010000006">
    <property type="protein sequence ID" value="KAK7255850.1"/>
    <property type="molecule type" value="Genomic_DNA"/>
</dbReference>
<dbReference type="AlphaFoldDB" id="A0AAN9HXB9"/>
<organism evidence="8 9">
    <name type="scientific">Crotalaria pallida</name>
    <name type="common">Smooth rattlebox</name>
    <name type="synonym">Crotalaria striata</name>
    <dbReference type="NCBI Taxonomy" id="3830"/>
    <lineage>
        <taxon>Eukaryota</taxon>
        <taxon>Viridiplantae</taxon>
        <taxon>Streptophyta</taxon>
        <taxon>Embryophyta</taxon>
        <taxon>Tracheophyta</taxon>
        <taxon>Spermatophyta</taxon>
        <taxon>Magnoliopsida</taxon>
        <taxon>eudicotyledons</taxon>
        <taxon>Gunneridae</taxon>
        <taxon>Pentapetalae</taxon>
        <taxon>rosids</taxon>
        <taxon>fabids</taxon>
        <taxon>Fabales</taxon>
        <taxon>Fabaceae</taxon>
        <taxon>Papilionoideae</taxon>
        <taxon>50 kb inversion clade</taxon>
        <taxon>genistoids sensu lato</taxon>
        <taxon>core genistoids</taxon>
        <taxon>Crotalarieae</taxon>
        <taxon>Crotalaria</taxon>
    </lineage>
</organism>
<name>A0AAN9HXB9_CROPI</name>
<proteinExistence type="inferred from homology"/>
<comment type="caution">
    <text evidence="8">The sequence shown here is derived from an EMBL/GenBank/DDBJ whole genome shotgun (WGS) entry which is preliminary data.</text>
</comment>
<gene>
    <name evidence="8" type="ORF">RIF29_29273</name>
</gene>
<accession>A0AAN9HXB9</accession>
<dbReference type="Pfam" id="PF00139">
    <property type="entry name" value="Lectin_legB"/>
    <property type="match status" value="1"/>
</dbReference>
<evidence type="ECO:0000256" key="5">
    <source>
        <dbReference type="ARBA" id="ARBA00023180"/>
    </source>
</evidence>
<dbReference type="PANTHER" id="PTHR32401:SF45">
    <property type="entry name" value="LECTIN"/>
    <property type="match status" value="1"/>
</dbReference>
<dbReference type="PROSITE" id="PS00307">
    <property type="entry name" value="LECTIN_LEGUME_BETA"/>
    <property type="match status" value="1"/>
</dbReference>
<evidence type="ECO:0000256" key="6">
    <source>
        <dbReference type="ARBA" id="ARBA00023211"/>
    </source>
</evidence>
<keyword evidence="2" id="KW-0479">Metal-binding</keyword>
<dbReference type="SUPFAM" id="SSF49899">
    <property type="entry name" value="Concanavalin A-like lectins/glucanases"/>
    <property type="match status" value="1"/>
</dbReference>
<sequence>MILTSAPFVTLIGQFAPNESDLILQGDASVSSTGELQLTKVENGLPTEKSVGRVLYATPLKIWDTKNKKVASFTTSFSFVVNSPNAGDPADGLAFFLAPPDSQIPRGSLEVGGLIGLFNDQSINSSNQIVAVEFDTYTGNEWDPSFRHVGIDVNFIVSNQTVVWDWRNAEVANVNISYVAPTKTLTATLTYPSDQTSVTVTASVDLKATLPELVRVGVFGATGGLVETHNVLQWSFSSTFKSIN</sequence>
<dbReference type="Gene3D" id="2.60.120.200">
    <property type="match status" value="1"/>
</dbReference>
<evidence type="ECO:0000313" key="9">
    <source>
        <dbReference type="Proteomes" id="UP001372338"/>
    </source>
</evidence>
<comment type="similarity">
    <text evidence="1">Belongs to the leguminous lectin family.</text>
</comment>
<evidence type="ECO:0000259" key="7">
    <source>
        <dbReference type="Pfam" id="PF00139"/>
    </source>
</evidence>
<dbReference type="CDD" id="cd06899">
    <property type="entry name" value="lectin_legume_LecRK_Arcelin_ConA"/>
    <property type="match status" value="1"/>
</dbReference>